<gene>
    <name evidence="3" type="ordered locus">FraEuI1c_5822</name>
</gene>
<keyword evidence="2" id="KW-0472">Membrane</keyword>
<feature type="transmembrane region" description="Helical" evidence="2">
    <location>
        <begin position="74"/>
        <end position="95"/>
    </location>
</feature>
<keyword evidence="2" id="KW-0812">Transmembrane</keyword>
<evidence type="ECO:0000313" key="3">
    <source>
        <dbReference type="EMBL" id="ADP83806.1"/>
    </source>
</evidence>
<dbReference type="HOGENOM" id="CLU_803516_0_0_11"/>
<dbReference type="STRING" id="298654.FraEuI1c_5822"/>
<dbReference type="Proteomes" id="UP000002484">
    <property type="component" value="Chromosome"/>
</dbReference>
<evidence type="ECO:0008006" key="5">
    <source>
        <dbReference type="Google" id="ProtNLM"/>
    </source>
</evidence>
<reference evidence="3 4" key="1">
    <citation type="submission" date="2010-10" db="EMBL/GenBank/DDBJ databases">
        <title>Complete sequence of Frankia sp. EuI1c.</title>
        <authorList>
            <consortium name="US DOE Joint Genome Institute"/>
            <person name="Lucas S."/>
            <person name="Copeland A."/>
            <person name="Lapidus A."/>
            <person name="Cheng J.-F."/>
            <person name="Bruce D."/>
            <person name="Goodwin L."/>
            <person name="Pitluck S."/>
            <person name="Chertkov O."/>
            <person name="Detter J.C."/>
            <person name="Han C."/>
            <person name="Tapia R."/>
            <person name="Land M."/>
            <person name="Hauser L."/>
            <person name="Jeffries C."/>
            <person name="Kyrpides N."/>
            <person name="Ivanova N."/>
            <person name="Mikhailova N."/>
            <person name="Beauchemin N."/>
            <person name="Sen A."/>
            <person name="Sur S.A."/>
            <person name="Gtari M."/>
            <person name="Wall L."/>
            <person name="Tisa L."/>
            <person name="Woyke T."/>
        </authorList>
    </citation>
    <scope>NUCLEOTIDE SEQUENCE [LARGE SCALE GENOMIC DNA]</scope>
    <source>
        <strain evidence="4">DSM 45817 / CECT 9037 / EuI1c</strain>
    </source>
</reference>
<protein>
    <recommendedName>
        <fullName evidence="5">DUF2637 domain-containing protein</fullName>
    </recommendedName>
</protein>
<dbReference type="Pfam" id="PF10935">
    <property type="entry name" value="DUF2637"/>
    <property type="match status" value="1"/>
</dbReference>
<dbReference type="KEGG" id="fri:FraEuI1c_5822"/>
<feature type="compositionally biased region" description="Basic and acidic residues" evidence="1">
    <location>
        <begin position="216"/>
        <end position="230"/>
    </location>
</feature>
<organism evidence="3 4">
    <name type="scientific">Pseudofrankia inefficax (strain DSM 45817 / CECT 9037 / DDB 130130 / EuI1c)</name>
    <name type="common">Frankia inefficax</name>
    <dbReference type="NCBI Taxonomy" id="298654"/>
    <lineage>
        <taxon>Bacteria</taxon>
        <taxon>Bacillati</taxon>
        <taxon>Actinomycetota</taxon>
        <taxon>Actinomycetes</taxon>
        <taxon>Frankiales</taxon>
        <taxon>Frankiaceae</taxon>
        <taxon>Pseudofrankia</taxon>
    </lineage>
</organism>
<evidence type="ECO:0000313" key="4">
    <source>
        <dbReference type="Proteomes" id="UP000002484"/>
    </source>
</evidence>
<accession>E3IX34</accession>
<dbReference type="AlphaFoldDB" id="E3IX34"/>
<keyword evidence="2" id="KW-1133">Transmembrane helix</keyword>
<feature type="transmembrane region" description="Helical" evidence="2">
    <location>
        <begin position="42"/>
        <end position="62"/>
    </location>
</feature>
<name>E3IX34_PSEI1</name>
<evidence type="ECO:0000256" key="2">
    <source>
        <dbReference type="SAM" id="Phobius"/>
    </source>
</evidence>
<feature type="region of interest" description="Disordered" evidence="1">
    <location>
        <begin position="216"/>
        <end position="292"/>
    </location>
</feature>
<evidence type="ECO:0000256" key="1">
    <source>
        <dbReference type="SAM" id="MobiDB-lite"/>
    </source>
</evidence>
<feature type="compositionally biased region" description="Basic and acidic residues" evidence="1">
    <location>
        <begin position="278"/>
        <end position="290"/>
    </location>
</feature>
<feature type="transmembrane region" description="Helical" evidence="2">
    <location>
        <begin position="12"/>
        <end position="30"/>
    </location>
</feature>
<keyword evidence="4" id="KW-1185">Reference proteome</keyword>
<dbReference type="EMBL" id="CP002299">
    <property type="protein sequence ID" value="ADP83806.1"/>
    <property type="molecule type" value="Genomic_DNA"/>
</dbReference>
<dbReference type="InterPro" id="IPR021235">
    <property type="entry name" value="DUF2637"/>
</dbReference>
<sequence length="355" mass="37490">MAKGQVSSSATIGLAVIALVWIGGAIWSFYDQKQFAQELGFIGPVLPLVVDGLPIGLGLIALDASLEGETALGVRLGMALAVCLSLGSNGLYAWWHSHDVTTVVVAVAPVLVSAIAFELALGAIRKRIKRRRGDLPTRAPRERVPELRLIRVLLDPFHELSQWRRTVLAATNPAAAPATREALARLVAAVDQLTPGEIEPPALQDLAAAPRLLAASERDETPALSRRAETKALPASRPQRDVSSRPSRDVSSRPKAAPASRVAETTGAGVSRSSGVESPRRDSQRSKMADYARSQLDAGVEISGADLDRMFGTTNYGSKILRELRSQHDAAQPEAAPVAVPAQLAPAGGLAVADA</sequence>
<proteinExistence type="predicted"/>
<feature type="compositionally biased region" description="Basic and acidic residues" evidence="1">
    <location>
        <begin position="238"/>
        <end position="252"/>
    </location>
</feature>
<feature type="transmembrane region" description="Helical" evidence="2">
    <location>
        <begin position="101"/>
        <end position="124"/>
    </location>
</feature>
<dbReference type="InParanoid" id="E3IX34"/>